<dbReference type="RefSeq" id="XP_029726627.1">
    <property type="nucleotide sequence ID" value="XM_029870767.2"/>
</dbReference>
<organism evidence="9 10">
    <name type="scientific">Aedes albopictus</name>
    <name type="common">Asian tiger mosquito</name>
    <name type="synonym">Stegomyia albopicta</name>
    <dbReference type="NCBI Taxonomy" id="7160"/>
    <lineage>
        <taxon>Eukaryota</taxon>
        <taxon>Metazoa</taxon>
        <taxon>Ecdysozoa</taxon>
        <taxon>Arthropoda</taxon>
        <taxon>Hexapoda</taxon>
        <taxon>Insecta</taxon>
        <taxon>Pterygota</taxon>
        <taxon>Neoptera</taxon>
        <taxon>Endopterygota</taxon>
        <taxon>Diptera</taxon>
        <taxon>Nematocera</taxon>
        <taxon>Culicoidea</taxon>
        <taxon>Culicidae</taxon>
        <taxon>Culicinae</taxon>
        <taxon>Aedini</taxon>
        <taxon>Aedes</taxon>
        <taxon>Stegomyia</taxon>
    </lineage>
</organism>
<dbReference type="CDD" id="cd14954">
    <property type="entry name" value="NHL_TRIM71_like"/>
    <property type="match status" value="1"/>
</dbReference>
<dbReference type="Gene3D" id="3.30.40.10">
    <property type="entry name" value="Zinc/RING finger domain, C3HC4 (zinc finger)"/>
    <property type="match status" value="1"/>
</dbReference>
<feature type="compositionally biased region" description="Pro residues" evidence="7">
    <location>
        <begin position="464"/>
        <end position="473"/>
    </location>
</feature>
<keyword evidence="2 4" id="KW-0863">Zinc-finger</keyword>
<feature type="region of interest" description="Disordered" evidence="7">
    <location>
        <begin position="292"/>
        <end position="430"/>
    </location>
</feature>
<keyword evidence="3" id="KW-0862">Zinc</keyword>
<dbReference type="SMART" id="SM00184">
    <property type="entry name" value="RING"/>
    <property type="match status" value="1"/>
</dbReference>
<feature type="region of interest" description="Disordered" evidence="7">
    <location>
        <begin position="945"/>
        <end position="980"/>
    </location>
</feature>
<dbReference type="InterPro" id="IPR001841">
    <property type="entry name" value="Znf_RING"/>
</dbReference>
<feature type="domain" description="RING-type" evidence="8">
    <location>
        <begin position="10"/>
        <end position="52"/>
    </location>
</feature>
<dbReference type="RefSeq" id="XP_029726626.1">
    <property type="nucleotide sequence ID" value="XM_029870766.2"/>
</dbReference>
<feature type="region of interest" description="Disordered" evidence="7">
    <location>
        <begin position="996"/>
        <end position="1024"/>
    </location>
</feature>
<feature type="repeat" description="NHL" evidence="5">
    <location>
        <begin position="1279"/>
        <end position="1316"/>
    </location>
</feature>
<feature type="compositionally biased region" description="Basic residues" evidence="7">
    <location>
        <begin position="385"/>
        <end position="395"/>
    </location>
</feature>
<dbReference type="InterPro" id="IPR011042">
    <property type="entry name" value="6-blade_b-propeller_TolB-like"/>
</dbReference>
<evidence type="ECO:0000256" key="4">
    <source>
        <dbReference type="PROSITE-ProRule" id="PRU00175"/>
    </source>
</evidence>
<evidence type="ECO:0000256" key="1">
    <source>
        <dbReference type="ARBA" id="ARBA00022737"/>
    </source>
</evidence>
<feature type="compositionally biased region" description="Low complexity" evidence="7">
    <location>
        <begin position="784"/>
        <end position="796"/>
    </location>
</feature>
<feature type="repeat" description="NHL" evidence="5">
    <location>
        <begin position="1088"/>
        <end position="1131"/>
    </location>
</feature>
<evidence type="ECO:0000259" key="8">
    <source>
        <dbReference type="PROSITE" id="PS50089"/>
    </source>
</evidence>
<dbReference type="CDD" id="cd16524">
    <property type="entry name" value="RING-HC_NHL-1-like"/>
    <property type="match status" value="1"/>
</dbReference>
<dbReference type="EnsemblMetazoa" id="AALFPA23_013845.R20078">
    <property type="protein sequence ID" value="AALFPA23_013845.P20078"/>
    <property type="gene ID" value="AALFPA23_013845"/>
</dbReference>
<feature type="repeat" description="NHL" evidence="5">
    <location>
        <begin position="1041"/>
        <end position="1084"/>
    </location>
</feature>
<evidence type="ECO:0000313" key="10">
    <source>
        <dbReference type="Proteomes" id="UP000069940"/>
    </source>
</evidence>
<feature type="compositionally biased region" description="Basic and acidic residues" evidence="7">
    <location>
        <begin position="914"/>
        <end position="930"/>
    </location>
</feature>
<dbReference type="PANTHER" id="PTHR24104:SF47">
    <property type="entry name" value="E3 UBIQUITIN-PROTEIN LIGASE NHLRC1"/>
    <property type="match status" value="1"/>
</dbReference>
<keyword evidence="2 4" id="KW-0479">Metal-binding</keyword>
<dbReference type="RefSeq" id="XP_029726628.1">
    <property type="nucleotide sequence ID" value="XM_029870768.2"/>
</dbReference>
<feature type="compositionally biased region" description="Polar residues" evidence="7">
    <location>
        <begin position="715"/>
        <end position="734"/>
    </location>
</feature>
<feature type="compositionally biased region" description="Polar residues" evidence="7">
    <location>
        <begin position="1007"/>
        <end position="1016"/>
    </location>
</feature>
<dbReference type="EnsemblMetazoa" id="AALFPA23_013845.R20076">
    <property type="protein sequence ID" value="AALFPA23_013845.P20076"/>
    <property type="gene ID" value="AALFPA23_013845"/>
</dbReference>
<keyword evidence="1" id="KW-0677">Repeat</keyword>
<dbReference type="Pfam" id="PF01436">
    <property type="entry name" value="NHL"/>
    <property type="match status" value="6"/>
</dbReference>
<dbReference type="EnsemblMetazoa" id="AALFPA23_013845.R20079">
    <property type="protein sequence ID" value="AALFPA23_013845.P20079"/>
    <property type="gene ID" value="AALFPA23_013845"/>
</dbReference>
<dbReference type="RefSeq" id="XP_029726630.1">
    <property type="nucleotide sequence ID" value="XM_029870770.2"/>
</dbReference>
<feature type="compositionally biased region" description="Acidic residues" evidence="7">
    <location>
        <begin position="686"/>
        <end position="707"/>
    </location>
</feature>
<dbReference type="Gene3D" id="2.120.10.30">
    <property type="entry name" value="TolB, C-terminal domain"/>
    <property type="match status" value="3"/>
</dbReference>
<evidence type="ECO:0000256" key="2">
    <source>
        <dbReference type="ARBA" id="ARBA00022771"/>
    </source>
</evidence>
<dbReference type="GeneID" id="115265479"/>
<dbReference type="InterPro" id="IPR050952">
    <property type="entry name" value="TRIM-NHL_E3_ligases"/>
</dbReference>
<feature type="compositionally biased region" description="Low complexity" evidence="7">
    <location>
        <begin position="300"/>
        <end position="309"/>
    </location>
</feature>
<dbReference type="RefSeq" id="XP_029726623.1">
    <property type="nucleotide sequence ID" value="XM_029870763.2"/>
</dbReference>
<name>A0ABM1Z0I8_AEDAL</name>
<feature type="coiled-coil region" evidence="6">
    <location>
        <begin position="143"/>
        <end position="177"/>
    </location>
</feature>
<evidence type="ECO:0000256" key="3">
    <source>
        <dbReference type="ARBA" id="ARBA00022833"/>
    </source>
</evidence>
<dbReference type="EnsemblMetazoa" id="AALFPA23_013845.R20075">
    <property type="protein sequence ID" value="AALFPA23_013845.P20075"/>
    <property type="gene ID" value="AALFPA23_013845"/>
</dbReference>
<sequence>MEQFEQLLTCCVCLDRYRNPKLLPCQHSFCMEPCMDGLIDYVKRQVKCPECRAEHRIPYQGVQGFPTNVTLQRFLELHIEITGELPDPTSGQVMERCNVCSEKAYCAPCVHCDKKICPDCKGAHMDILRREINRINNQIRRGLHRLKEVLAVVEKNAQNLQNNCGSVSEEIDEISRRLQKALKDRTDFLRGEMDKYISTELKNVINMKENLELEIANIQSNSDLAEKFMNEGTVEWDDCELMDTKEIFLRTVDFIRNFDCETMDYSRKVRFIMNIDPNKLIMEVSSYGDLKLPTDTSGASQSQSMLLQPPSGPGLMRSKSDHRLAAQFRQQEAQGWNPDDEPLLGGRKFGERPIKPVQEKEKYGNESRYGRGNDYDYDDEPSTRSKGRFRSRFARSHQLDNDSDNESKQVRFNEKEDNKSNKVSSTEDVAKGPLSGIFRLMDSPRVMKRLQDSEKGKTKKAAPAPTPAMPKPVTPVSVKPKVTTARQLSEDDEIAKIKRQNKGASTSSTTTTTPTPVSPVTTEPERPAAERVSALKARVTAAAAAAAAATSDESDSSPASPTRRSSPHVEADSDQDDSERSSRSRQSSAVKAATPAPSQQKKPTRSASSESSESSESSSASPVPTTPTRVEEPPRPKASILKNAEPVRNTASPTPNRSSPTEKKPFQSRFLPQTQTQQPEKKEESESSSEEETSSEEESSEEEEEEEKPAPRPTPTVTSSASSHRSTEQPSSPLLSRVQAREAAAADTRKTSREETRPSGYSSPTSYHRSTSHYDRDESPKYGSPSSTSALRSRTTAHVEPEPENKYGSSGYTSRFLNKSKSTAVVADDDATGDDSDSRLGSNRSRFSALADRRNRLARSRSSHNFGNEDEEDEPVSPTTSSPSAYLASRYGASSSLASQPADLSRSRSTHALKSREPSPDRSTGSDKDGAALSSWARYLKNKYGNRSTKDNKDTSSSSTLSATSSSLASPSTSSSASSSAAARRLSLGLPLRQTDILSSDDDSKNGVGSPTSPTATAVVGIPGAAGMSPRTQYLQKRRQLFQIGGRGSEPGSFTWPRGIAVGPDNSIVVADSSNHRVQVFDSNGIFVKEFGQYGNGDGEFDCLAGVAVNRIGQFIIADRYNHRIQVLDPAGRFLRSFGSQGTADGKFNYPWGITTDALGFIYVCDKENHRIQVFQSDGTFIGKFGSGGKEEGQLEHPHYIAVSNTNRVIVSDSNNHRIQIFDVNGRVLTTFGNEGSDEGQFKFPRGVAVDDQGYICVADSGNNRIQIFHPDGSFLRAFGSWGSGDAEFKGLEGVAIMSNGNILVCDRENHRVQVF</sequence>
<dbReference type="SUPFAM" id="SSF101898">
    <property type="entry name" value="NHL repeat"/>
    <property type="match status" value="1"/>
</dbReference>
<dbReference type="EnsemblMetazoa" id="AALFPA23_013845.R20074">
    <property type="protein sequence ID" value="AALFPA23_013845.P20074"/>
    <property type="gene ID" value="AALFPA23_013845"/>
</dbReference>
<keyword evidence="6" id="KW-0175">Coiled coil</keyword>
<evidence type="ECO:0000313" key="9">
    <source>
        <dbReference type="EnsemblMetazoa" id="AALFPA23_013845.P20079"/>
    </source>
</evidence>
<feature type="repeat" description="NHL" evidence="5">
    <location>
        <begin position="1229"/>
        <end position="1272"/>
    </location>
</feature>
<feature type="compositionally biased region" description="Low complexity" evidence="7">
    <location>
        <begin position="955"/>
        <end position="980"/>
    </location>
</feature>
<feature type="region of interest" description="Disordered" evidence="7">
    <location>
        <begin position="448"/>
        <end position="931"/>
    </location>
</feature>
<feature type="compositionally biased region" description="Low complexity" evidence="7">
    <location>
        <begin position="606"/>
        <end position="628"/>
    </location>
</feature>
<proteinExistence type="predicted"/>
<dbReference type="SUPFAM" id="SSF57850">
    <property type="entry name" value="RING/U-box"/>
    <property type="match status" value="1"/>
</dbReference>
<evidence type="ECO:0000256" key="6">
    <source>
        <dbReference type="SAM" id="Coils"/>
    </source>
</evidence>
<dbReference type="PROSITE" id="PS50089">
    <property type="entry name" value="ZF_RING_2"/>
    <property type="match status" value="1"/>
</dbReference>
<feature type="repeat" description="NHL" evidence="5">
    <location>
        <begin position="1135"/>
        <end position="1178"/>
    </location>
</feature>
<reference evidence="10" key="1">
    <citation type="journal article" date="2015" name="Proc. Natl. Acad. Sci. U.S.A.">
        <title>Genome sequence of the Asian Tiger mosquito, Aedes albopictus, reveals insights into its biology, genetics, and evolution.</title>
        <authorList>
            <person name="Chen X.G."/>
            <person name="Jiang X."/>
            <person name="Gu J."/>
            <person name="Xu M."/>
            <person name="Wu Y."/>
            <person name="Deng Y."/>
            <person name="Zhang C."/>
            <person name="Bonizzoni M."/>
            <person name="Dermauw W."/>
            <person name="Vontas J."/>
            <person name="Armbruster P."/>
            <person name="Huang X."/>
            <person name="Yang Y."/>
            <person name="Zhang H."/>
            <person name="He W."/>
            <person name="Peng H."/>
            <person name="Liu Y."/>
            <person name="Wu K."/>
            <person name="Chen J."/>
            <person name="Lirakis M."/>
            <person name="Topalis P."/>
            <person name="Van Leeuwen T."/>
            <person name="Hall A.B."/>
            <person name="Jiang X."/>
            <person name="Thorpe C."/>
            <person name="Mueller R.L."/>
            <person name="Sun C."/>
            <person name="Waterhouse R.M."/>
            <person name="Yan G."/>
            <person name="Tu Z.J."/>
            <person name="Fang X."/>
            <person name="James A.A."/>
        </authorList>
    </citation>
    <scope>NUCLEOTIDE SEQUENCE [LARGE SCALE GENOMIC DNA]</scope>
    <source>
        <strain evidence="10">Foshan</strain>
    </source>
</reference>
<feature type="compositionally biased region" description="Basic and acidic residues" evidence="7">
    <location>
        <begin position="747"/>
        <end position="757"/>
    </location>
</feature>
<feature type="compositionally biased region" description="Low complexity" evidence="7">
    <location>
        <begin position="474"/>
        <end position="484"/>
    </location>
</feature>
<dbReference type="InterPro" id="IPR001258">
    <property type="entry name" value="NHL_repeat"/>
</dbReference>
<accession>A0ABM1Z0I8</accession>
<feature type="compositionally biased region" description="Low complexity" evidence="7">
    <location>
        <begin position="505"/>
        <end position="522"/>
    </location>
</feature>
<feature type="repeat" description="NHL" evidence="5">
    <location>
        <begin position="1182"/>
        <end position="1225"/>
    </location>
</feature>
<dbReference type="EnsemblMetazoa" id="AALFPA23_013845.R20080">
    <property type="protein sequence ID" value="AALFPA23_013845.P20080"/>
    <property type="gene ID" value="AALFPA23_013845"/>
</dbReference>
<feature type="compositionally biased region" description="Low complexity" evidence="7">
    <location>
        <begin position="540"/>
        <end position="564"/>
    </location>
</feature>
<keyword evidence="10" id="KW-1185">Reference proteome</keyword>
<dbReference type="PROSITE" id="PS51125">
    <property type="entry name" value="NHL"/>
    <property type="match status" value="6"/>
</dbReference>
<dbReference type="RefSeq" id="XP_029726624.1">
    <property type="nucleotide sequence ID" value="XM_029870764.2"/>
</dbReference>
<evidence type="ECO:0000256" key="5">
    <source>
        <dbReference type="PROSITE-ProRule" id="PRU00504"/>
    </source>
</evidence>
<dbReference type="PANTHER" id="PTHR24104">
    <property type="entry name" value="E3 UBIQUITIN-PROTEIN LIGASE NHLRC1-RELATED"/>
    <property type="match status" value="1"/>
</dbReference>
<evidence type="ECO:0000256" key="7">
    <source>
        <dbReference type="SAM" id="MobiDB-lite"/>
    </source>
</evidence>
<feature type="compositionally biased region" description="Polar residues" evidence="7">
    <location>
        <begin position="807"/>
        <end position="821"/>
    </location>
</feature>
<dbReference type="RefSeq" id="XP_029726631.1">
    <property type="nucleotide sequence ID" value="XM_029870771.2"/>
</dbReference>
<feature type="compositionally biased region" description="Basic and acidic residues" evidence="7">
    <location>
        <begin position="348"/>
        <end position="374"/>
    </location>
</feature>
<reference evidence="9" key="2">
    <citation type="submission" date="2025-05" db="UniProtKB">
        <authorList>
            <consortium name="EnsemblMetazoa"/>
        </authorList>
    </citation>
    <scope>IDENTIFICATION</scope>
    <source>
        <strain evidence="9">Foshan</strain>
    </source>
</reference>
<protein>
    <recommendedName>
        <fullName evidence="8">RING-type domain-containing protein</fullName>
    </recommendedName>
</protein>
<dbReference type="Proteomes" id="UP000069940">
    <property type="component" value="Unassembled WGS sequence"/>
</dbReference>
<feature type="compositionally biased region" description="Polar residues" evidence="7">
    <location>
        <begin position="759"/>
        <end position="769"/>
    </location>
</feature>
<dbReference type="InterPro" id="IPR013083">
    <property type="entry name" value="Znf_RING/FYVE/PHD"/>
</dbReference>
<feature type="compositionally biased region" description="Basic and acidic residues" evidence="7">
    <location>
        <begin position="397"/>
        <end position="420"/>
    </location>
</feature>
<dbReference type="EnsemblMetazoa" id="AALFPA23_013845.R20077">
    <property type="protein sequence ID" value="AALFPA23_013845.P20077"/>
    <property type="gene ID" value="AALFPA23_013845"/>
</dbReference>
<feature type="compositionally biased region" description="Polar residues" evidence="7">
    <location>
        <begin position="649"/>
        <end position="659"/>
    </location>
</feature>